<evidence type="ECO:0000256" key="3">
    <source>
        <dbReference type="ARBA" id="ARBA00023163"/>
    </source>
</evidence>
<dbReference type="SUPFAM" id="SSF46689">
    <property type="entry name" value="Homeodomain-like"/>
    <property type="match status" value="1"/>
</dbReference>
<dbReference type="AlphaFoldDB" id="A0A0Q9YD06"/>
<dbReference type="SUPFAM" id="SSF48498">
    <property type="entry name" value="Tetracyclin repressor-like, C-terminal domain"/>
    <property type="match status" value="1"/>
</dbReference>
<dbReference type="EMBL" id="LKHV01000013">
    <property type="protein sequence ID" value="KRG17689.1"/>
    <property type="molecule type" value="Genomic_DNA"/>
</dbReference>
<dbReference type="OrthoDB" id="4541465at2"/>
<dbReference type="InterPro" id="IPR036271">
    <property type="entry name" value="Tet_transcr_reg_TetR-rel_C_sf"/>
</dbReference>
<organism evidence="6">
    <name type="scientific">Candidatus Berkiella cookevillensis</name>
    <dbReference type="NCBI Taxonomy" id="437022"/>
    <lineage>
        <taxon>Bacteria</taxon>
        <taxon>Pseudomonadati</taxon>
        <taxon>Pseudomonadota</taxon>
        <taxon>Gammaproteobacteria</taxon>
        <taxon>Candidatus Berkiellales</taxon>
        <taxon>Candidatus Berkiellaceae</taxon>
        <taxon>Candidatus Berkiella</taxon>
    </lineage>
</organism>
<evidence type="ECO:0000256" key="4">
    <source>
        <dbReference type="PROSITE-ProRule" id="PRU00335"/>
    </source>
</evidence>
<dbReference type="PROSITE" id="PS50977">
    <property type="entry name" value="HTH_TETR_2"/>
    <property type="match status" value="1"/>
</dbReference>
<proteinExistence type="predicted"/>
<dbReference type="STRING" id="437022.CC99x_02148"/>
<gene>
    <name evidence="6" type="primary">nemR_3</name>
    <name evidence="7" type="ORF">CC99x_003835</name>
    <name evidence="6" type="ORF">CC99x_02148</name>
</gene>
<dbReference type="PATRIC" id="fig|1590042.3.peg.2197"/>
<dbReference type="InterPro" id="IPR009057">
    <property type="entry name" value="Homeodomain-like_sf"/>
</dbReference>
<dbReference type="GO" id="GO:0003677">
    <property type="term" value="F:DNA binding"/>
    <property type="evidence" value="ECO:0007669"/>
    <property type="project" value="UniProtKB-UniRule"/>
</dbReference>
<keyword evidence="3" id="KW-0804">Transcription</keyword>
<keyword evidence="2 4" id="KW-0238">DNA-binding</keyword>
<keyword evidence="8" id="KW-1185">Reference proteome</keyword>
<reference evidence="7" key="3">
    <citation type="submission" date="2021-06" db="EMBL/GenBank/DDBJ databases">
        <title>Genomic Description and Analysis of Intracellular Bacteria, Candidatus Berkiella cookevillensis and Candidatus Berkiella aquae.</title>
        <authorList>
            <person name="Kidane D.T."/>
            <person name="Mehari Y.T."/>
            <person name="Rice F.C."/>
            <person name="Arivett B.A."/>
            <person name="Farone A.L."/>
            <person name="Berk S.G."/>
            <person name="Farone M.B."/>
        </authorList>
    </citation>
    <scope>NUCLEOTIDE SEQUENCE</scope>
    <source>
        <strain evidence="7">CC99</strain>
    </source>
</reference>
<dbReference type="Proteomes" id="UP000051494">
    <property type="component" value="Unassembled WGS sequence"/>
</dbReference>
<evidence type="ECO:0000259" key="5">
    <source>
        <dbReference type="PROSITE" id="PS50977"/>
    </source>
</evidence>
<evidence type="ECO:0000313" key="7">
    <source>
        <dbReference type="EMBL" id="MCS5708029.1"/>
    </source>
</evidence>
<evidence type="ECO:0000313" key="6">
    <source>
        <dbReference type="EMBL" id="KRG17689.1"/>
    </source>
</evidence>
<evidence type="ECO:0000256" key="1">
    <source>
        <dbReference type="ARBA" id="ARBA00023015"/>
    </source>
</evidence>
<feature type="domain" description="HTH tetR-type" evidence="5">
    <location>
        <begin position="5"/>
        <end position="65"/>
    </location>
</feature>
<reference evidence="6" key="1">
    <citation type="submission" date="2015-09" db="EMBL/GenBank/DDBJ databases">
        <title>Draft Genome Sequences of Two Novel Amoeba-resistant Intranuclear Bacteria, Candidatus Berkiella cookevillensis and Candidatus Berkiella aquae.</title>
        <authorList>
            <person name="Mehari Y.T."/>
            <person name="Arivett B.A."/>
            <person name="Farone A.L."/>
            <person name="Gunderson J.H."/>
            <person name="Farone M.B."/>
        </authorList>
    </citation>
    <scope>NUCLEOTIDE SEQUENCE [LARGE SCALE GENOMIC DNA]</scope>
    <source>
        <strain evidence="6">CC99</strain>
    </source>
</reference>
<keyword evidence="1" id="KW-0805">Transcription regulation</keyword>
<dbReference type="Pfam" id="PF00440">
    <property type="entry name" value="TetR_N"/>
    <property type="match status" value="1"/>
</dbReference>
<evidence type="ECO:0000313" key="8">
    <source>
        <dbReference type="Proteomes" id="UP000051494"/>
    </source>
</evidence>
<protein>
    <submittedName>
        <fullName evidence="6">HTH-type transcriptional repressor NemR</fullName>
    </submittedName>
    <submittedName>
        <fullName evidence="7">TetR/AcrR family transcriptional regulator</fullName>
    </submittedName>
</protein>
<feature type="DNA-binding region" description="H-T-H motif" evidence="4">
    <location>
        <begin position="28"/>
        <end position="47"/>
    </location>
</feature>
<evidence type="ECO:0000256" key="2">
    <source>
        <dbReference type="ARBA" id="ARBA00023125"/>
    </source>
</evidence>
<name>A0A0Q9YD06_9GAMM</name>
<dbReference type="RefSeq" id="WP_057625250.1">
    <property type="nucleotide sequence ID" value="NZ_LKHV02000001.1"/>
</dbReference>
<dbReference type="PANTHER" id="PTHR47506">
    <property type="entry name" value="TRANSCRIPTIONAL REGULATORY PROTEIN"/>
    <property type="match status" value="1"/>
</dbReference>
<accession>A0A0Q9YD06</accession>
<reference evidence="7" key="2">
    <citation type="journal article" date="2016" name="Genome Announc.">
        <title>Draft Genome Sequences of Two Novel Amoeba-Resistant Intranuclear Bacteria, 'Candidatus Berkiella cookevillensis' and 'Candidatus Berkiella aquae'.</title>
        <authorList>
            <person name="Mehari Y.T."/>
            <person name="Arivett B.A."/>
            <person name="Farone A.L."/>
            <person name="Gunderson J.H."/>
            <person name="Farone M.B."/>
        </authorList>
    </citation>
    <scope>NUCLEOTIDE SEQUENCE</scope>
    <source>
        <strain evidence="7">CC99</strain>
    </source>
</reference>
<dbReference type="PANTHER" id="PTHR47506:SF1">
    <property type="entry name" value="HTH-TYPE TRANSCRIPTIONAL REGULATOR YJDC"/>
    <property type="match status" value="1"/>
</dbReference>
<dbReference type="InterPro" id="IPR001647">
    <property type="entry name" value="HTH_TetR"/>
</dbReference>
<dbReference type="EMBL" id="LKHV02000001">
    <property type="protein sequence ID" value="MCS5708029.1"/>
    <property type="molecule type" value="Genomic_DNA"/>
</dbReference>
<comment type="caution">
    <text evidence="6">The sequence shown here is derived from an EMBL/GenBank/DDBJ whole genome shotgun (WGS) entry which is preliminary data.</text>
</comment>
<dbReference type="Gene3D" id="1.10.357.10">
    <property type="entry name" value="Tetracycline Repressor, domain 2"/>
    <property type="match status" value="1"/>
</dbReference>
<dbReference type="PRINTS" id="PR00455">
    <property type="entry name" value="HTHTETR"/>
</dbReference>
<sequence length="217" mass="24286">MPRKTDKRIRLIEAAKVLIHQQGFNLTTLADIAQEADVPLGNVYYYFKTKEAIGIAVIEKRAAEWSERLASWSEISDPLARLVSMVRYGLEDLEITARFGCPVGGLCQELGKQGGALSDLAAKLLYDVLKWSEEQFRALGVEEPRAANHALHTLSGMQGMFLLTHTFKDPKIAQRQCDELQSWLEGIAKRKVEMPAVREEAVAHASSRVMQEEAFAE</sequence>